<dbReference type="InterPro" id="IPR005279">
    <property type="entry name" value="Dipep/tripep_permease"/>
</dbReference>
<keyword evidence="6 9" id="KW-1133">Transmembrane helix</keyword>
<feature type="transmembrane region" description="Helical" evidence="9">
    <location>
        <begin position="207"/>
        <end position="226"/>
    </location>
</feature>
<comment type="caution">
    <text evidence="10">The sequence shown here is derived from an EMBL/GenBank/DDBJ whole genome shotgun (WGS) entry which is preliminary data.</text>
</comment>
<feature type="transmembrane region" description="Helical" evidence="9">
    <location>
        <begin position="135"/>
        <end position="156"/>
    </location>
</feature>
<dbReference type="InterPro" id="IPR050171">
    <property type="entry name" value="MFS_Transporters"/>
</dbReference>
<feature type="transmembrane region" description="Helical" evidence="9">
    <location>
        <begin position="450"/>
        <end position="469"/>
    </location>
</feature>
<keyword evidence="11" id="KW-1185">Reference proteome</keyword>
<feature type="transmembrane region" description="Helical" evidence="9">
    <location>
        <begin position="168"/>
        <end position="186"/>
    </location>
</feature>
<feature type="transmembrane region" description="Helical" evidence="9">
    <location>
        <begin position="405"/>
        <end position="430"/>
    </location>
</feature>
<feature type="transmembrane region" description="Helical" evidence="9">
    <location>
        <begin position="232"/>
        <end position="250"/>
    </location>
</feature>
<dbReference type="Pfam" id="PF00854">
    <property type="entry name" value="PTR2"/>
    <property type="match status" value="1"/>
</dbReference>
<feature type="transmembrane region" description="Helical" evidence="9">
    <location>
        <begin position="103"/>
        <end position="123"/>
    </location>
</feature>
<keyword evidence="3" id="KW-1003">Cell membrane</keyword>
<feature type="compositionally biased region" description="Basic and acidic residues" evidence="8">
    <location>
        <begin position="482"/>
        <end position="497"/>
    </location>
</feature>
<feature type="region of interest" description="Disordered" evidence="8">
    <location>
        <begin position="480"/>
        <end position="515"/>
    </location>
</feature>
<dbReference type="STRING" id="452.Lspi_0914"/>
<accession>A0A0W0Z6K8</accession>
<keyword evidence="4 9" id="KW-0812">Transmembrane</keyword>
<evidence type="ECO:0000256" key="4">
    <source>
        <dbReference type="ARBA" id="ARBA00022692"/>
    </source>
</evidence>
<feature type="transmembrane region" description="Helical" evidence="9">
    <location>
        <begin position="48"/>
        <end position="68"/>
    </location>
</feature>
<sequence length="515" mass="57279">MLALFREQPRAFYMIFMLEIWERFGFYTVQGILTLYFIRFLGFSDSEAYFTFGAFSALVYGMVALGGYLGDKVLGTKRTIVLGLFTLAFGYLALTIADKQSVFLALGLICVGNGLFKANPSSLLAKCYDDGDHRLYGGFTLYYMAINLGSTVALFVGPSLSSIYGYSYAYFVSFIGLVLGLANYWFQRRHVADINTYADSKIIKVRQWFLVVAGIILATAACAWLLQHVTITRRLLWIVTALVVAIYFFYMKQERKTSVLRMLVAFVLMLEAIVFFTLYQQMPTSLNLFAVNNVVPTLLGIPLDPQSFQALNPIWIIAMSPVLAMVYSKLYHRGVSFPVPYKFAVGMICCGLSFSLLFFARFTPDEAGMVSSWWLVASYFFQSTGELMVSALGVAMVAELVPRQIAGFVMGMWFLTSSVAGFIGASVASLTSLPENIKPGLESLTIYTRVFAWIGIVTLVIGVLMWLIAPRLSRYIKTPAEPSHDDTVRDKPAKNESDAGVGRNDQSCTHIPSNA</sequence>
<dbReference type="GO" id="GO:0015333">
    <property type="term" value="F:peptide:proton symporter activity"/>
    <property type="evidence" value="ECO:0007669"/>
    <property type="project" value="UniProtKB-ARBA"/>
</dbReference>
<dbReference type="EMBL" id="LNYX01000012">
    <property type="protein sequence ID" value="KTD64747.1"/>
    <property type="molecule type" value="Genomic_DNA"/>
</dbReference>
<dbReference type="Gene3D" id="1.20.1250.20">
    <property type="entry name" value="MFS general substrate transporter like domains"/>
    <property type="match status" value="1"/>
</dbReference>
<evidence type="ECO:0000256" key="2">
    <source>
        <dbReference type="ARBA" id="ARBA00022448"/>
    </source>
</evidence>
<dbReference type="InterPro" id="IPR000109">
    <property type="entry name" value="POT_fam"/>
</dbReference>
<dbReference type="PANTHER" id="PTHR23517:SF15">
    <property type="entry name" value="PROTON-DEPENDENT OLIGOPEPTIDE FAMILY TRANSPORT PROTEIN"/>
    <property type="match status" value="1"/>
</dbReference>
<feature type="compositionally biased region" description="Polar residues" evidence="8">
    <location>
        <begin position="504"/>
        <end position="515"/>
    </location>
</feature>
<dbReference type="GO" id="GO:0042937">
    <property type="term" value="F:tripeptide transmembrane transporter activity"/>
    <property type="evidence" value="ECO:0007669"/>
    <property type="project" value="UniProtKB-ARBA"/>
</dbReference>
<feature type="transmembrane region" description="Helical" evidence="9">
    <location>
        <begin position="308"/>
        <end position="327"/>
    </location>
</feature>
<dbReference type="GO" id="GO:0071916">
    <property type="term" value="F:dipeptide transmembrane transporter activity"/>
    <property type="evidence" value="ECO:0007669"/>
    <property type="project" value="UniProtKB-ARBA"/>
</dbReference>
<proteinExistence type="predicted"/>
<name>A0A0W0Z6K8_LEGSP</name>
<dbReference type="CDD" id="cd17346">
    <property type="entry name" value="MFS_DtpA_like"/>
    <property type="match status" value="1"/>
</dbReference>
<dbReference type="GO" id="GO:0005886">
    <property type="term" value="C:plasma membrane"/>
    <property type="evidence" value="ECO:0007669"/>
    <property type="project" value="UniProtKB-SubCell"/>
</dbReference>
<feature type="transmembrane region" description="Helical" evidence="9">
    <location>
        <begin position="339"/>
        <end position="360"/>
    </location>
</feature>
<dbReference type="OrthoDB" id="9772725at2"/>
<dbReference type="FunFam" id="1.20.1250.20:FF:000017">
    <property type="entry name" value="Dipeptide and tripeptide permease A"/>
    <property type="match status" value="1"/>
</dbReference>
<evidence type="ECO:0000313" key="10">
    <source>
        <dbReference type="EMBL" id="KTD64747.1"/>
    </source>
</evidence>
<comment type="subcellular location">
    <subcellularLocation>
        <location evidence="1">Cell membrane</location>
        <topology evidence="1">Multi-pass membrane protein</topology>
    </subcellularLocation>
</comment>
<evidence type="ECO:0000256" key="9">
    <source>
        <dbReference type="SAM" id="Phobius"/>
    </source>
</evidence>
<organism evidence="10 11">
    <name type="scientific">Legionella spiritensis</name>
    <dbReference type="NCBI Taxonomy" id="452"/>
    <lineage>
        <taxon>Bacteria</taxon>
        <taxon>Pseudomonadati</taxon>
        <taxon>Pseudomonadota</taxon>
        <taxon>Gammaproteobacteria</taxon>
        <taxon>Legionellales</taxon>
        <taxon>Legionellaceae</taxon>
        <taxon>Legionella</taxon>
    </lineage>
</organism>
<evidence type="ECO:0000256" key="5">
    <source>
        <dbReference type="ARBA" id="ARBA00022856"/>
    </source>
</evidence>
<dbReference type="SUPFAM" id="SSF103473">
    <property type="entry name" value="MFS general substrate transporter"/>
    <property type="match status" value="1"/>
</dbReference>
<keyword evidence="7 9" id="KW-0472">Membrane</keyword>
<reference evidence="10 11" key="1">
    <citation type="submission" date="2015-11" db="EMBL/GenBank/DDBJ databases">
        <title>Genomic analysis of 38 Legionella species identifies large and diverse effector repertoires.</title>
        <authorList>
            <person name="Burstein D."/>
            <person name="Amaro F."/>
            <person name="Zusman T."/>
            <person name="Lifshitz Z."/>
            <person name="Cohen O."/>
            <person name="Gilbert J.A."/>
            <person name="Pupko T."/>
            <person name="Shuman H.A."/>
            <person name="Segal G."/>
        </authorList>
    </citation>
    <scope>NUCLEOTIDE SEQUENCE [LARGE SCALE GENOMIC DNA]</scope>
    <source>
        <strain evidence="10 11">Mt.St.Helens-9</strain>
    </source>
</reference>
<dbReference type="InterPro" id="IPR036259">
    <property type="entry name" value="MFS_trans_sf"/>
</dbReference>
<evidence type="ECO:0000256" key="6">
    <source>
        <dbReference type="ARBA" id="ARBA00022989"/>
    </source>
</evidence>
<dbReference type="GO" id="GO:0035443">
    <property type="term" value="P:tripeptide transmembrane transport"/>
    <property type="evidence" value="ECO:0007669"/>
    <property type="project" value="UniProtKB-ARBA"/>
</dbReference>
<dbReference type="NCBIfam" id="TIGR00924">
    <property type="entry name" value="yjdL_sub1_fam"/>
    <property type="match status" value="1"/>
</dbReference>
<dbReference type="Proteomes" id="UP000054877">
    <property type="component" value="Unassembled WGS sequence"/>
</dbReference>
<feature type="transmembrane region" description="Helical" evidence="9">
    <location>
        <begin position="372"/>
        <end position="398"/>
    </location>
</feature>
<keyword evidence="5" id="KW-0571">Peptide transport</keyword>
<keyword evidence="2" id="KW-0813">Transport</keyword>
<evidence type="ECO:0000256" key="8">
    <source>
        <dbReference type="SAM" id="MobiDB-lite"/>
    </source>
</evidence>
<dbReference type="AlphaFoldDB" id="A0A0W0Z6K8"/>
<evidence type="ECO:0000256" key="3">
    <source>
        <dbReference type="ARBA" id="ARBA00022475"/>
    </source>
</evidence>
<feature type="transmembrane region" description="Helical" evidence="9">
    <location>
        <begin position="80"/>
        <end position="97"/>
    </location>
</feature>
<gene>
    <name evidence="10" type="primary">yhiP</name>
    <name evidence="10" type="ORF">Lspi_0914</name>
</gene>
<feature type="transmembrane region" description="Helical" evidence="9">
    <location>
        <begin position="262"/>
        <end position="279"/>
    </location>
</feature>
<keyword evidence="5" id="KW-0653">Protein transport</keyword>
<feature type="transmembrane region" description="Helical" evidence="9">
    <location>
        <begin position="24"/>
        <end position="42"/>
    </location>
</feature>
<dbReference type="PANTHER" id="PTHR23517">
    <property type="entry name" value="RESISTANCE PROTEIN MDTM, PUTATIVE-RELATED-RELATED"/>
    <property type="match status" value="1"/>
</dbReference>
<evidence type="ECO:0000256" key="7">
    <source>
        <dbReference type="ARBA" id="ARBA00023136"/>
    </source>
</evidence>
<protein>
    <submittedName>
        <fullName evidence="10">POT family transporter peptide transport protein</fullName>
    </submittedName>
</protein>
<dbReference type="PATRIC" id="fig|452.5.peg.997"/>
<evidence type="ECO:0000256" key="1">
    <source>
        <dbReference type="ARBA" id="ARBA00004651"/>
    </source>
</evidence>
<dbReference type="RefSeq" id="WP_082642734.1">
    <property type="nucleotide sequence ID" value="NZ_CAAAII010000002.1"/>
</dbReference>
<evidence type="ECO:0000313" key="11">
    <source>
        <dbReference type="Proteomes" id="UP000054877"/>
    </source>
</evidence>